<reference evidence="1 2" key="1">
    <citation type="submission" date="2019-05" db="EMBL/GenBank/DDBJ databases">
        <title>Another draft genome of Portunus trituberculatus and its Hox gene families provides insights of decapod evolution.</title>
        <authorList>
            <person name="Jeong J.-H."/>
            <person name="Song I."/>
            <person name="Kim S."/>
            <person name="Choi T."/>
            <person name="Kim D."/>
            <person name="Ryu S."/>
            <person name="Kim W."/>
        </authorList>
    </citation>
    <scope>NUCLEOTIDE SEQUENCE [LARGE SCALE GENOMIC DNA]</scope>
    <source>
        <tissue evidence="1">Muscle</tissue>
    </source>
</reference>
<accession>A0A5B7CFB9</accession>
<protein>
    <submittedName>
        <fullName evidence="1">Uncharacterized protein</fullName>
    </submittedName>
</protein>
<sequence>MNVAKQMVLGLDSTLYCTQQFHTAGPDPRTAQVPVSNRRRVGDEDIRVLRNRLPLLQTLPSPWYIERPIAKLRLPVEEGKPAIELLHLASTAATSEVSGMHKNITIRDFKLQGQHASAAGECYGREGVVLREASGVLLQEVYTLASLASLPRPASSSTHCPTRATSSVRAASDSFTNIASLRRSSTSHTSKSRPNRSASTLRCTSPSLLEYCAVLLRLRKLAKAFLRREMWSRARAVCMITSTSSCGMPVSRSILGLRMNVQPYREGKSSTLW</sequence>
<proteinExistence type="predicted"/>
<gene>
    <name evidence="1" type="ORF">E2C01_000066</name>
</gene>
<dbReference type="EMBL" id="VSRR010000002">
    <property type="protein sequence ID" value="MPC07504.1"/>
    <property type="molecule type" value="Genomic_DNA"/>
</dbReference>
<organism evidence="1 2">
    <name type="scientific">Portunus trituberculatus</name>
    <name type="common">Swimming crab</name>
    <name type="synonym">Neptunus trituberculatus</name>
    <dbReference type="NCBI Taxonomy" id="210409"/>
    <lineage>
        <taxon>Eukaryota</taxon>
        <taxon>Metazoa</taxon>
        <taxon>Ecdysozoa</taxon>
        <taxon>Arthropoda</taxon>
        <taxon>Crustacea</taxon>
        <taxon>Multicrustacea</taxon>
        <taxon>Malacostraca</taxon>
        <taxon>Eumalacostraca</taxon>
        <taxon>Eucarida</taxon>
        <taxon>Decapoda</taxon>
        <taxon>Pleocyemata</taxon>
        <taxon>Brachyura</taxon>
        <taxon>Eubrachyura</taxon>
        <taxon>Portunoidea</taxon>
        <taxon>Portunidae</taxon>
        <taxon>Portuninae</taxon>
        <taxon>Portunus</taxon>
    </lineage>
</organism>
<comment type="caution">
    <text evidence="1">The sequence shown here is derived from an EMBL/GenBank/DDBJ whole genome shotgun (WGS) entry which is preliminary data.</text>
</comment>
<evidence type="ECO:0000313" key="2">
    <source>
        <dbReference type="Proteomes" id="UP000324222"/>
    </source>
</evidence>
<name>A0A5B7CFB9_PORTR</name>
<evidence type="ECO:0000313" key="1">
    <source>
        <dbReference type="EMBL" id="MPC07504.1"/>
    </source>
</evidence>
<dbReference type="Proteomes" id="UP000324222">
    <property type="component" value="Unassembled WGS sequence"/>
</dbReference>
<dbReference type="AlphaFoldDB" id="A0A5B7CFB9"/>
<keyword evidence="2" id="KW-1185">Reference proteome</keyword>